<keyword evidence="2" id="KW-1185">Reference proteome</keyword>
<gene>
    <name evidence="1" type="ORF">RT717_23935</name>
</gene>
<reference evidence="1 2" key="1">
    <citation type="journal article" date="2023" name="Microbiol. Resour. Announc.">
        <title>Complete Genome Sequence of Imperialibacter roseus strain P4T.</title>
        <authorList>
            <person name="Tizabi D.R."/>
            <person name="Bachvaroff T."/>
            <person name="Hill R.T."/>
        </authorList>
    </citation>
    <scope>NUCLEOTIDE SEQUENCE [LARGE SCALE GENOMIC DNA]</scope>
    <source>
        <strain evidence="1 2">P4T</strain>
    </source>
</reference>
<accession>A0ABZ0INK0</accession>
<proteinExistence type="predicted"/>
<evidence type="ECO:0000313" key="1">
    <source>
        <dbReference type="EMBL" id="WOK06131.1"/>
    </source>
</evidence>
<dbReference type="EMBL" id="CP136051">
    <property type="protein sequence ID" value="WOK06131.1"/>
    <property type="molecule type" value="Genomic_DNA"/>
</dbReference>
<name>A0ABZ0INK0_9BACT</name>
<organism evidence="1 2">
    <name type="scientific">Imperialibacter roseus</name>
    <dbReference type="NCBI Taxonomy" id="1324217"/>
    <lineage>
        <taxon>Bacteria</taxon>
        <taxon>Pseudomonadati</taxon>
        <taxon>Bacteroidota</taxon>
        <taxon>Cytophagia</taxon>
        <taxon>Cytophagales</taxon>
        <taxon>Flammeovirgaceae</taxon>
        <taxon>Imperialibacter</taxon>
    </lineage>
</organism>
<sequence length="114" mass="12862">MLPEDAQELFKNGVGALYQSTSNKRFYLVFQGVVQPFNAIQFSRLKSKMEAVNPESLLLSHSLCDTEVVYIPSIDVLLVMRVQEMIGLKDLFAGAATMLELTSILYKRVYNVLI</sequence>
<protein>
    <submittedName>
        <fullName evidence="1">Uncharacterized protein</fullName>
    </submittedName>
</protein>
<evidence type="ECO:0000313" key="2">
    <source>
        <dbReference type="Proteomes" id="UP001302349"/>
    </source>
</evidence>
<dbReference type="RefSeq" id="WP_152001490.1">
    <property type="nucleotide sequence ID" value="NZ_CP136051.1"/>
</dbReference>
<dbReference type="Proteomes" id="UP001302349">
    <property type="component" value="Chromosome"/>
</dbReference>